<dbReference type="Proteomes" id="UP000054662">
    <property type="component" value="Unassembled WGS sequence"/>
</dbReference>
<evidence type="ECO:0000313" key="2">
    <source>
        <dbReference type="Proteomes" id="UP000054662"/>
    </source>
</evidence>
<dbReference type="EMBL" id="LNZC01000027">
    <property type="protein sequence ID" value="KTD76820.1"/>
    <property type="molecule type" value="Genomic_DNA"/>
</dbReference>
<organism evidence="1 2">
    <name type="scientific">Legionella worsleiensis</name>
    <dbReference type="NCBI Taxonomy" id="45076"/>
    <lineage>
        <taxon>Bacteria</taxon>
        <taxon>Pseudomonadati</taxon>
        <taxon>Pseudomonadota</taxon>
        <taxon>Gammaproteobacteria</taxon>
        <taxon>Legionellales</taxon>
        <taxon>Legionellaceae</taxon>
        <taxon>Legionella</taxon>
    </lineage>
</organism>
<sequence length="283" mass="32437">MNKKKSTTEKAVFYLSTDQRSKALEYLERWNNEQLAEFLLNHLSLHEQLKETQYDSFWTNRRMNLRIPGYPDFRFQAQPGISDADFVIGYLLYLLQLKSKKTQSAEDPFFLRVTSSDYLSFHSIRSCLHRAYTSLNKATEADLNKLAEFLYNLEYFAKKHQCPGYLLVAYGYMRLALKYQQLGLSDPCRAAYTLCWKFLHLAALTETQSEASINNAYFGKGIILSTPFELSSISEMKTYCAQVAGGYLSSDDCIGAEKAGLFMYEHLPAVQKPDESTRSVLGL</sequence>
<accession>A0A0W1A676</accession>
<comment type="caution">
    <text evidence="1">The sequence shown here is derived from an EMBL/GenBank/DDBJ whole genome shotgun (WGS) entry which is preliminary data.</text>
</comment>
<evidence type="ECO:0000313" key="1">
    <source>
        <dbReference type="EMBL" id="KTD76820.1"/>
    </source>
</evidence>
<keyword evidence="2" id="KW-1185">Reference proteome</keyword>
<dbReference type="InterPro" id="IPR040808">
    <property type="entry name" value="DUF5630"/>
</dbReference>
<reference evidence="1 2" key="1">
    <citation type="submission" date="2015-11" db="EMBL/GenBank/DDBJ databases">
        <title>Genomic analysis of 38 Legionella species identifies large and diverse effector repertoires.</title>
        <authorList>
            <person name="Burstein D."/>
            <person name="Amaro F."/>
            <person name="Zusman T."/>
            <person name="Lifshitz Z."/>
            <person name="Cohen O."/>
            <person name="Gilbert J.A."/>
            <person name="Pupko T."/>
            <person name="Shuman H.A."/>
            <person name="Segal G."/>
        </authorList>
    </citation>
    <scope>NUCLEOTIDE SEQUENCE [LARGE SCALE GENOMIC DNA]</scope>
    <source>
        <strain evidence="1 2">ATCC 49508</strain>
    </source>
</reference>
<dbReference type="OrthoDB" id="5649157at2"/>
<dbReference type="STRING" id="45076.Lwor_2045"/>
<dbReference type="AlphaFoldDB" id="A0A0W1A676"/>
<proteinExistence type="predicted"/>
<dbReference type="PATRIC" id="fig|45076.6.peg.2235"/>
<dbReference type="Pfam" id="PF18632">
    <property type="entry name" value="DUF5630"/>
    <property type="match status" value="1"/>
</dbReference>
<dbReference type="RefSeq" id="WP_058493812.1">
    <property type="nucleotide sequence ID" value="NZ_CBCRUR010000004.1"/>
</dbReference>
<gene>
    <name evidence="1" type="ORF">Lwor_2045</name>
</gene>
<protein>
    <submittedName>
        <fullName evidence="1">Ankyrin repeat protein</fullName>
    </submittedName>
</protein>
<name>A0A0W1A676_9GAMM</name>